<keyword evidence="3 5" id="KW-0238">DNA-binding</keyword>
<dbReference type="GO" id="GO:0015074">
    <property type="term" value="P:DNA integration"/>
    <property type="evidence" value="ECO:0007669"/>
    <property type="project" value="UniProtKB-KW"/>
</dbReference>
<dbReference type="InterPro" id="IPR002104">
    <property type="entry name" value="Integrase_catalytic"/>
</dbReference>
<evidence type="ECO:0000256" key="1">
    <source>
        <dbReference type="ARBA" id="ARBA00008857"/>
    </source>
</evidence>
<dbReference type="InterPro" id="IPR013762">
    <property type="entry name" value="Integrase-like_cat_sf"/>
</dbReference>
<dbReference type="Pfam" id="PF00589">
    <property type="entry name" value="Phage_integrase"/>
    <property type="match status" value="1"/>
</dbReference>
<organism evidence="8 9">
    <name type="scientific">Microlunatus antarcticus</name>
    <dbReference type="NCBI Taxonomy" id="53388"/>
    <lineage>
        <taxon>Bacteria</taxon>
        <taxon>Bacillati</taxon>
        <taxon>Actinomycetota</taxon>
        <taxon>Actinomycetes</taxon>
        <taxon>Propionibacteriales</taxon>
        <taxon>Propionibacteriaceae</taxon>
        <taxon>Microlunatus</taxon>
    </lineage>
</organism>
<proteinExistence type="inferred from homology"/>
<evidence type="ECO:0000256" key="3">
    <source>
        <dbReference type="ARBA" id="ARBA00023125"/>
    </source>
</evidence>
<protein>
    <submittedName>
        <fullName evidence="8">Integrase</fullName>
    </submittedName>
</protein>
<dbReference type="PROSITE" id="PS51900">
    <property type="entry name" value="CB"/>
    <property type="match status" value="1"/>
</dbReference>
<dbReference type="RefSeq" id="WP_183338735.1">
    <property type="nucleotide sequence ID" value="NZ_JACHZG010000001.1"/>
</dbReference>
<feature type="domain" description="Tyr recombinase" evidence="6">
    <location>
        <begin position="183"/>
        <end position="371"/>
    </location>
</feature>
<dbReference type="CDD" id="cd01189">
    <property type="entry name" value="INT_ICEBs1_C_like"/>
    <property type="match status" value="1"/>
</dbReference>
<dbReference type="SUPFAM" id="SSF56349">
    <property type="entry name" value="DNA breaking-rejoining enzymes"/>
    <property type="match status" value="1"/>
</dbReference>
<evidence type="ECO:0000259" key="7">
    <source>
        <dbReference type="PROSITE" id="PS51900"/>
    </source>
</evidence>
<comment type="caution">
    <text evidence="8">The sequence shown here is derived from an EMBL/GenBank/DDBJ whole genome shotgun (WGS) entry which is preliminary data.</text>
</comment>
<comment type="similarity">
    <text evidence="1">Belongs to the 'phage' integrase family.</text>
</comment>
<dbReference type="InterPro" id="IPR058717">
    <property type="entry name" value="Phage_L5_Integrase_N"/>
</dbReference>
<dbReference type="InterPro" id="IPR010998">
    <property type="entry name" value="Integrase_recombinase_N"/>
</dbReference>
<dbReference type="InterPro" id="IPR044068">
    <property type="entry name" value="CB"/>
</dbReference>
<dbReference type="Pfam" id="PF14659">
    <property type="entry name" value="Phage_int_SAM_3"/>
    <property type="match status" value="1"/>
</dbReference>
<dbReference type="PANTHER" id="PTHR30629">
    <property type="entry name" value="PROPHAGE INTEGRASE"/>
    <property type="match status" value="1"/>
</dbReference>
<evidence type="ECO:0000259" key="6">
    <source>
        <dbReference type="PROSITE" id="PS51898"/>
    </source>
</evidence>
<dbReference type="GO" id="GO:0003677">
    <property type="term" value="F:DNA binding"/>
    <property type="evidence" value="ECO:0007669"/>
    <property type="project" value="UniProtKB-UniRule"/>
</dbReference>
<keyword evidence="9" id="KW-1185">Reference proteome</keyword>
<dbReference type="GO" id="GO:0006310">
    <property type="term" value="P:DNA recombination"/>
    <property type="evidence" value="ECO:0007669"/>
    <property type="project" value="UniProtKB-KW"/>
</dbReference>
<name>A0A7W5JW96_9ACTN</name>
<accession>A0A7W5JW96</accession>
<dbReference type="InterPro" id="IPR004107">
    <property type="entry name" value="Integrase_SAM-like_N"/>
</dbReference>
<evidence type="ECO:0000313" key="9">
    <source>
        <dbReference type="Proteomes" id="UP000565572"/>
    </source>
</evidence>
<dbReference type="Pfam" id="PF26003">
    <property type="entry name" value="Integrase_N_phage"/>
    <property type="match status" value="1"/>
</dbReference>
<evidence type="ECO:0000313" key="8">
    <source>
        <dbReference type="EMBL" id="MBB3327478.1"/>
    </source>
</evidence>
<dbReference type="InterPro" id="IPR050808">
    <property type="entry name" value="Phage_Integrase"/>
</dbReference>
<keyword evidence="2" id="KW-0229">DNA integration</keyword>
<evidence type="ECO:0000256" key="5">
    <source>
        <dbReference type="PROSITE-ProRule" id="PRU01248"/>
    </source>
</evidence>
<dbReference type="PANTHER" id="PTHR30629:SF2">
    <property type="entry name" value="PROPHAGE INTEGRASE INTS-RELATED"/>
    <property type="match status" value="1"/>
</dbReference>
<dbReference type="Proteomes" id="UP000565572">
    <property type="component" value="Unassembled WGS sequence"/>
</dbReference>
<dbReference type="EMBL" id="JACHZG010000001">
    <property type="protein sequence ID" value="MBB3327478.1"/>
    <property type="molecule type" value="Genomic_DNA"/>
</dbReference>
<keyword evidence="4" id="KW-0233">DNA recombination</keyword>
<dbReference type="InterPro" id="IPR011010">
    <property type="entry name" value="DNA_brk_join_enz"/>
</dbReference>
<dbReference type="Gene3D" id="1.10.443.10">
    <property type="entry name" value="Intergrase catalytic core"/>
    <property type="match status" value="1"/>
</dbReference>
<dbReference type="AlphaFoldDB" id="A0A7W5JW96"/>
<gene>
    <name evidence="8" type="ORF">FHX39_002422</name>
</gene>
<sequence length="379" mass="42055">MPKTARARKQREPFGRIRKLPSGRYQAAYTGPDLNLHRPSGTFGTLLDARGWLATERKLIDGGDWLAPTVRNRAQPTTLAAYSAQWLDRTDGRRQPLKPRTRDLYKRLLEQKITPTLGDLPLKAITPFVVREWYATLDPALPTRRAHAYALLRTILGWAVSDELIAVNPCNIRNAGSHTKRVHKIKPATLGELEAIVAALPDRYGVMVLLASWCALRFGELTELRRSDVDLKAGKVMVRRAVTWVDGEPIVGAPKSDAGVRDVAIPPHLLPVVRQHLADHAAWGRDGLLFPAPMSEKQLGHGTFFKTWDKARTGAGRPDLRFHDLRHTGATLAAQTGATLAELMSRLGHSTTAAAMLYQHAATDRDTEIARLLSRMVEV</sequence>
<feature type="domain" description="Core-binding (CB)" evidence="7">
    <location>
        <begin position="77"/>
        <end position="160"/>
    </location>
</feature>
<evidence type="ECO:0000256" key="4">
    <source>
        <dbReference type="ARBA" id="ARBA00023172"/>
    </source>
</evidence>
<dbReference type="Gene3D" id="1.10.150.130">
    <property type="match status" value="1"/>
</dbReference>
<dbReference type="PROSITE" id="PS51898">
    <property type="entry name" value="TYR_RECOMBINASE"/>
    <property type="match status" value="1"/>
</dbReference>
<evidence type="ECO:0000256" key="2">
    <source>
        <dbReference type="ARBA" id="ARBA00022908"/>
    </source>
</evidence>
<reference evidence="8 9" key="1">
    <citation type="submission" date="2020-08" db="EMBL/GenBank/DDBJ databases">
        <title>Sequencing the genomes of 1000 actinobacteria strains.</title>
        <authorList>
            <person name="Klenk H.-P."/>
        </authorList>
    </citation>
    <scope>NUCLEOTIDE SEQUENCE [LARGE SCALE GENOMIC DNA]</scope>
    <source>
        <strain evidence="8 9">DSM 11053</strain>
    </source>
</reference>